<dbReference type="InterPro" id="IPR016181">
    <property type="entry name" value="Acyl_CoA_acyltransferase"/>
</dbReference>
<keyword evidence="5" id="KW-1185">Reference proteome</keyword>
<dbReference type="Proteomes" id="UP000051562">
    <property type="component" value="Unassembled WGS sequence"/>
</dbReference>
<keyword evidence="1" id="KW-0808">Transferase</keyword>
<dbReference type="CDD" id="cd04301">
    <property type="entry name" value="NAT_SF"/>
    <property type="match status" value="1"/>
</dbReference>
<dbReference type="InterPro" id="IPR000182">
    <property type="entry name" value="GNAT_dom"/>
</dbReference>
<evidence type="ECO:0000259" key="3">
    <source>
        <dbReference type="PROSITE" id="PS51186"/>
    </source>
</evidence>
<evidence type="ECO:0000313" key="4">
    <source>
        <dbReference type="EMBL" id="KQK27919.1"/>
    </source>
</evidence>
<organism evidence="4 5">
    <name type="scientific">Bosea thiooxidans</name>
    <dbReference type="NCBI Taxonomy" id="53254"/>
    <lineage>
        <taxon>Bacteria</taxon>
        <taxon>Pseudomonadati</taxon>
        <taxon>Pseudomonadota</taxon>
        <taxon>Alphaproteobacteria</taxon>
        <taxon>Hyphomicrobiales</taxon>
        <taxon>Boseaceae</taxon>
        <taxon>Bosea</taxon>
    </lineage>
</organism>
<dbReference type="EMBL" id="LMAR01000086">
    <property type="protein sequence ID" value="KQK27919.1"/>
    <property type="molecule type" value="Genomic_DNA"/>
</dbReference>
<accession>A0A0Q3HYR7</accession>
<dbReference type="AlphaFoldDB" id="A0A0Q3HYR7"/>
<comment type="caution">
    <text evidence="4">The sequence shown here is derived from an EMBL/GenBank/DDBJ whole genome shotgun (WGS) entry which is preliminary data.</text>
</comment>
<gene>
    <name evidence="4" type="ORF">ARD30_24355</name>
</gene>
<name>A0A0Q3HYR7_9HYPH</name>
<dbReference type="Gene3D" id="3.40.630.30">
    <property type="match status" value="1"/>
</dbReference>
<evidence type="ECO:0000256" key="1">
    <source>
        <dbReference type="ARBA" id="ARBA00022679"/>
    </source>
</evidence>
<feature type="domain" description="N-acetyltransferase" evidence="3">
    <location>
        <begin position="11"/>
        <end position="159"/>
    </location>
</feature>
<dbReference type="PROSITE" id="PS51186">
    <property type="entry name" value="GNAT"/>
    <property type="match status" value="1"/>
</dbReference>
<dbReference type="PANTHER" id="PTHR43877">
    <property type="entry name" value="AMINOALKYLPHOSPHONATE N-ACETYLTRANSFERASE-RELATED-RELATED"/>
    <property type="match status" value="1"/>
</dbReference>
<evidence type="ECO:0000313" key="5">
    <source>
        <dbReference type="Proteomes" id="UP000051562"/>
    </source>
</evidence>
<protein>
    <recommendedName>
        <fullName evidence="3">N-acetyltransferase domain-containing protein</fullName>
    </recommendedName>
</protein>
<dbReference type="Pfam" id="PF00583">
    <property type="entry name" value="Acetyltransf_1"/>
    <property type="match status" value="1"/>
</dbReference>
<dbReference type="SUPFAM" id="SSF55729">
    <property type="entry name" value="Acyl-CoA N-acyltransferases (Nat)"/>
    <property type="match status" value="1"/>
</dbReference>
<keyword evidence="2" id="KW-0012">Acyltransferase</keyword>
<sequence length="163" mass="18298">MRRPVPATPTIAIEPASPRDAGEIATLYLASRAAALPYLRRCHSDEAVRSWIATVMLATGETWVAREAGRILGFATLNGEELDQLYLLPGYFRRGIGTLLLAKAKERSPEQLSLFTFQRNTAARAFYERHGFRLVDLNDGRRNVEGEPDALYVWRQTFSTEGL</sequence>
<evidence type="ECO:0000256" key="2">
    <source>
        <dbReference type="ARBA" id="ARBA00023315"/>
    </source>
</evidence>
<dbReference type="STRING" id="53254.SAMN05660750_02028"/>
<dbReference type="GO" id="GO:0016747">
    <property type="term" value="F:acyltransferase activity, transferring groups other than amino-acyl groups"/>
    <property type="evidence" value="ECO:0007669"/>
    <property type="project" value="InterPro"/>
</dbReference>
<proteinExistence type="predicted"/>
<dbReference type="InterPro" id="IPR050832">
    <property type="entry name" value="Bact_Acetyltransf"/>
</dbReference>
<reference evidence="4 5" key="1">
    <citation type="submission" date="2015-10" db="EMBL/GenBank/DDBJ databases">
        <title>Draft genome of Bosea thiooxidans.</title>
        <authorList>
            <person name="Wang X."/>
        </authorList>
    </citation>
    <scope>NUCLEOTIDE SEQUENCE [LARGE SCALE GENOMIC DNA]</scope>
    <source>
        <strain evidence="4 5">CGMCC 9174</strain>
    </source>
</reference>